<dbReference type="InterPro" id="IPR004886">
    <property type="entry name" value="Glucanosyltransferase"/>
</dbReference>
<dbReference type="EC" id="2.4.1.-" evidence="10"/>
<feature type="chain" id="PRO_5009027794" description="1,3-beta-glucanosyltransferase" evidence="10">
    <location>
        <begin position="26"/>
        <end position="467"/>
    </location>
</feature>
<dbReference type="STRING" id="669874.A0A1E4U2W7"/>
<dbReference type="AlphaFoldDB" id="A0A1E4U2W7"/>
<dbReference type="Pfam" id="PF03198">
    <property type="entry name" value="Glyco_hydro_72"/>
    <property type="match status" value="1"/>
</dbReference>
<evidence type="ECO:0000256" key="3">
    <source>
        <dbReference type="ARBA" id="ARBA00007528"/>
    </source>
</evidence>
<dbReference type="InterPro" id="IPR017853">
    <property type="entry name" value="GH"/>
</dbReference>
<dbReference type="FunFam" id="3.20.20.80:FF:000032">
    <property type="entry name" value="1,3-beta-glucanosyltransferase"/>
    <property type="match status" value="1"/>
</dbReference>
<dbReference type="SUPFAM" id="SSF51445">
    <property type="entry name" value="(Trans)glycosidases"/>
    <property type="match status" value="1"/>
</dbReference>
<comment type="function">
    <text evidence="10">Splits internally a 1,3-beta-glucan molecule and transfers the newly generated reducing end (the donor) to the non-reducing end of another 1,3-beta-glucan molecule (the acceptor) forming a 1,3-beta linkage, resulting in the elongation of 1,3-beta-glucan chains in the cell wall.</text>
</comment>
<dbReference type="Proteomes" id="UP000094236">
    <property type="component" value="Unassembled WGS sequence"/>
</dbReference>
<evidence type="ECO:0000313" key="11">
    <source>
        <dbReference type="EMBL" id="ODV98342.1"/>
    </source>
</evidence>
<dbReference type="GO" id="GO:0009277">
    <property type="term" value="C:fungal-type cell wall"/>
    <property type="evidence" value="ECO:0007669"/>
    <property type="project" value="EnsemblFungi"/>
</dbReference>
<keyword evidence="7 10" id="KW-0472">Membrane</keyword>
<dbReference type="EMBL" id="KV454011">
    <property type="protein sequence ID" value="ODV98342.1"/>
    <property type="molecule type" value="Genomic_DNA"/>
</dbReference>
<dbReference type="Gene3D" id="3.20.20.80">
    <property type="entry name" value="Glycosidases"/>
    <property type="match status" value="1"/>
</dbReference>
<name>A0A1E4U2W7_PACTA</name>
<evidence type="ECO:0000313" key="12">
    <source>
        <dbReference type="Proteomes" id="UP000094236"/>
    </source>
</evidence>
<gene>
    <name evidence="11" type="ORF">PACTADRAFT_37235</name>
</gene>
<evidence type="ECO:0000256" key="5">
    <source>
        <dbReference type="ARBA" id="ARBA00022679"/>
    </source>
</evidence>
<keyword evidence="5 10" id="KW-0808">Transferase</keyword>
<sequence>METPFKTVFCFFLVFILFSVTFVDASVHPIAIQGRFFVDTVTSSPFYIKGVDYQPGGSSGVTAEKDPLSNPETCTRDIILFQELGINTIRVYSVNPDLNHDKCMTLLANAGIYLVLDVNSPLENQNLNRYEPWKSYNAEYLNHIFKIVEQFSYYNNTLAFFAGNEVVNDRRSAKASSTYVKAVIRDLKNYIQNNSPRSIPVGYSAADDLHYRIPLAKYLECEEENAGVDFYGVNSYQWCGYQNFHTSGYSSLVEDYRDYTKPIFFSEYGCNEVQPRIFQEVSSLYSKDMTGVFSGGLVYEFSQEPNNYGLVEIDEYGNARVRQDFEALKNQFKMVQNPSGSQLASMLTTMRRKQQQAICEAEYDNIEISSGLPYTLADEFIEFGVTVNRGKYIPLTANDFKTSFKIFGVDGRPLEAREIKQVTDLYAYDTPSTFGIFKSGMYNNFFEGIEDDELDEFEVWKGQVEKN</sequence>
<evidence type="ECO:0000256" key="2">
    <source>
        <dbReference type="ARBA" id="ARBA00004589"/>
    </source>
</evidence>
<dbReference type="PANTHER" id="PTHR31468">
    <property type="entry name" value="1,3-BETA-GLUCANOSYLTRANSFERASE GAS1"/>
    <property type="match status" value="1"/>
</dbReference>
<evidence type="ECO:0000256" key="7">
    <source>
        <dbReference type="ARBA" id="ARBA00023136"/>
    </source>
</evidence>
<keyword evidence="4 10" id="KW-0336">GPI-anchor</keyword>
<evidence type="ECO:0000256" key="9">
    <source>
        <dbReference type="ARBA" id="ARBA00023288"/>
    </source>
</evidence>
<evidence type="ECO:0000256" key="6">
    <source>
        <dbReference type="ARBA" id="ARBA00022729"/>
    </source>
</evidence>
<evidence type="ECO:0000256" key="8">
    <source>
        <dbReference type="ARBA" id="ARBA00023180"/>
    </source>
</evidence>
<dbReference type="GO" id="GO:0042124">
    <property type="term" value="F:1,3-beta-glucanosyltransferase activity"/>
    <property type="evidence" value="ECO:0007669"/>
    <property type="project" value="EnsemblFungi"/>
</dbReference>
<protein>
    <recommendedName>
        <fullName evidence="10">1,3-beta-glucanosyltransferase</fullName>
        <ecNumber evidence="10">2.4.1.-</ecNumber>
    </recommendedName>
</protein>
<keyword evidence="8" id="KW-0325">Glycoprotein</keyword>
<evidence type="ECO:0000256" key="10">
    <source>
        <dbReference type="RuleBase" id="RU361209"/>
    </source>
</evidence>
<feature type="signal peptide" evidence="10">
    <location>
        <begin position="1"/>
        <end position="25"/>
    </location>
</feature>
<dbReference type="GO" id="GO:0098552">
    <property type="term" value="C:side of membrane"/>
    <property type="evidence" value="ECO:0007669"/>
    <property type="project" value="UniProtKB-KW"/>
</dbReference>
<evidence type="ECO:0000256" key="4">
    <source>
        <dbReference type="ARBA" id="ARBA00022622"/>
    </source>
</evidence>
<reference evidence="12" key="1">
    <citation type="submission" date="2016-05" db="EMBL/GenBank/DDBJ databases">
        <title>Comparative genomics of biotechnologically important yeasts.</title>
        <authorList>
            <consortium name="DOE Joint Genome Institute"/>
            <person name="Riley R."/>
            <person name="Haridas S."/>
            <person name="Wolfe K.H."/>
            <person name="Lopes M.R."/>
            <person name="Hittinger C.T."/>
            <person name="Goker M."/>
            <person name="Salamov A."/>
            <person name="Wisecaver J."/>
            <person name="Long T.M."/>
            <person name="Aerts A.L."/>
            <person name="Barry K."/>
            <person name="Choi C."/>
            <person name="Clum A."/>
            <person name="Coughlan A.Y."/>
            <person name="Deshpande S."/>
            <person name="Douglass A.P."/>
            <person name="Hanson S.J."/>
            <person name="Klenk H.-P."/>
            <person name="Labutti K."/>
            <person name="Lapidus A."/>
            <person name="Lindquist E."/>
            <person name="Lipzen A."/>
            <person name="Meier-Kolthoff J.P."/>
            <person name="Ohm R.A."/>
            <person name="Otillar R.P."/>
            <person name="Pangilinan J."/>
            <person name="Peng Y."/>
            <person name="Rokas A."/>
            <person name="Rosa C.A."/>
            <person name="Scheuner C."/>
            <person name="Sibirny A.A."/>
            <person name="Slot J.C."/>
            <person name="Stielow J.B."/>
            <person name="Sun H."/>
            <person name="Kurtzman C.P."/>
            <person name="Blackwell M."/>
            <person name="Grigoriev I.V."/>
            <person name="Jeffries T.W."/>
        </authorList>
    </citation>
    <scope>NUCLEOTIDE SEQUENCE [LARGE SCALE GENOMIC DNA]</scope>
    <source>
        <strain evidence="12">NRRL Y-2460</strain>
    </source>
</reference>
<keyword evidence="12" id="KW-1185">Reference proteome</keyword>
<dbReference type="PANTHER" id="PTHR31468:SF14">
    <property type="entry name" value="1,3-BETA-GLUCANOSYLTRANSFERASE GAS4"/>
    <property type="match status" value="1"/>
</dbReference>
<accession>A0A1E4U2W7</accession>
<comment type="subcellular location">
    <subcellularLocation>
        <location evidence="1">Cell envelope</location>
    </subcellularLocation>
    <subcellularLocation>
        <location evidence="10">Cell membrane</location>
        <topology evidence="10">Lipid-anchor</topology>
        <topology evidence="10">GPI-anchor</topology>
    </subcellularLocation>
    <subcellularLocation>
        <location evidence="2">Membrane</location>
        <topology evidence="2">Lipid-anchor</topology>
        <topology evidence="2">GPI-anchor</topology>
    </subcellularLocation>
</comment>
<keyword evidence="6 10" id="KW-0732">Signal</keyword>
<evidence type="ECO:0000256" key="1">
    <source>
        <dbReference type="ARBA" id="ARBA00004196"/>
    </source>
</evidence>
<dbReference type="GO" id="GO:0030476">
    <property type="term" value="P:ascospore wall assembly"/>
    <property type="evidence" value="ECO:0007669"/>
    <property type="project" value="EnsemblFungi"/>
</dbReference>
<organism evidence="11 12">
    <name type="scientific">Pachysolen tannophilus NRRL Y-2460</name>
    <dbReference type="NCBI Taxonomy" id="669874"/>
    <lineage>
        <taxon>Eukaryota</taxon>
        <taxon>Fungi</taxon>
        <taxon>Dikarya</taxon>
        <taxon>Ascomycota</taxon>
        <taxon>Saccharomycotina</taxon>
        <taxon>Pichiomycetes</taxon>
        <taxon>Pachysolenaceae</taxon>
        <taxon>Pachysolen</taxon>
    </lineage>
</organism>
<keyword evidence="9 10" id="KW-0449">Lipoprotein</keyword>
<dbReference type="GO" id="GO:0071970">
    <property type="term" value="P:fungal-type cell wall (1-&gt;3)-beta-D-glucan biosynthetic process"/>
    <property type="evidence" value="ECO:0007669"/>
    <property type="project" value="TreeGrafter"/>
</dbReference>
<dbReference type="GO" id="GO:0005886">
    <property type="term" value="C:plasma membrane"/>
    <property type="evidence" value="ECO:0007669"/>
    <property type="project" value="UniProtKB-SubCell"/>
</dbReference>
<comment type="similarity">
    <text evidence="3 10">Belongs to the glycosyl hydrolase 72 family.</text>
</comment>
<proteinExistence type="inferred from homology"/>
<dbReference type="OrthoDB" id="421038at2759"/>